<organism evidence="2 3">
    <name type="scientific">Ladona fulva</name>
    <name type="common">Scarce chaser dragonfly</name>
    <name type="synonym">Libellula fulva</name>
    <dbReference type="NCBI Taxonomy" id="123851"/>
    <lineage>
        <taxon>Eukaryota</taxon>
        <taxon>Metazoa</taxon>
        <taxon>Ecdysozoa</taxon>
        <taxon>Arthropoda</taxon>
        <taxon>Hexapoda</taxon>
        <taxon>Insecta</taxon>
        <taxon>Pterygota</taxon>
        <taxon>Palaeoptera</taxon>
        <taxon>Odonata</taxon>
        <taxon>Epiprocta</taxon>
        <taxon>Anisoptera</taxon>
        <taxon>Libelluloidea</taxon>
        <taxon>Libellulidae</taxon>
        <taxon>Ladona</taxon>
    </lineage>
</organism>
<comment type="caution">
    <text evidence="2">The sequence shown here is derived from an EMBL/GenBank/DDBJ whole genome shotgun (WGS) entry which is preliminary data.</text>
</comment>
<feature type="region of interest" description="Disordered" evidence="1">
    <location>
        <begin position="1"/>
        <end position="27"/>
    </location>
</feature>
<accession>A0A8K0PBY8</accession>
<reference evidence="2" key="2">
    <citation type="submission" date="2017-10" db="EMBL/GenBank/DDBJ databases">
        <title>Ladona fulva Genome sequencing and assembly.</title>
        <authorList>
            <person name="Murali S."/>
            <person name="Richards S."/>
            <person name="Bandaranaike D."/>
            <person name="Bellair M."/>
            <person name="Blankenburg K."/>
            <person name="Chao H."/>
            <person name="Dinh H."/>
            <person name="Doddapaneni H."/>
            <person name="Dugan-Rocha S."/>
            <person name="Elkadiri S."/>
            <person name="Gnanaolivu R."/>
            <person name="Hernandez B."/>
            <person name="Skinner E."/>
            <person name="Javaid M."/>
            <person name="Lee S."/>
            <person name="Li M."/>
            <person name="Ming W."/>
            <person name="Munidasa M."/>
            <person name="Muniz J."/>
            <person name="Nguyen L."/>
            <person name="Hughes D."/>
            <person name="Osuji N."/>
            <person name="Pu L.-L."/>
            <person name="Puazo M."/>
            <person name="Qu C."/>
            <person name="Quiroz J."/>
            <person name="Raj R."/>
            <person name="Weissenberger G."/>
            <person name="Xin Y."/>
            <person name="Zou X."/>
            <person name="Han Y."/>
            <person name="Worley K."/>
            <person name="Muzny D."/>
            <person name="Gibbs R."/>
        </authorList>
    </citation>
    <scope>NUCLEOTIDE SEQUENCE</scope>
    <source>
        <strain evidence="2">Sampled in the wild</strain>
    </source>
</reference>
<name>A0A8K0PBY8_LADFU</name>
<dbReference type="EMBL" id="KZ309252">
    <property type="protein sequence ID" value="KAG8237949.1"/>
    <property type="molecule type" value="Genomic_DNA"/>
</dbReference>
<dbReference type="AlphaFoldDB" id="A0A8K0PBY8"/>
<evidence type="ECO:0000313" key="2">
    <source>
        <dbReference type="EMBL" id="KAG8237949.1"/>
    </source>
</evidence>
<proteinExistence type="predicted"/>
<evidence type="ECO:0000313" key="3">
    <source>
        <dbReference type="Proteomes" id="UP000792457"/>
    </source>
</evidence>
<dbReference type="Proteomes" id="UP000792457">
    <property type="component" value="Unassembled WGS sequence"/>
</dbReference>
<feature type="non-terminal residue" evidence="2">
    <location>
        <position position="78"/>
    </location>
</feature>
<dbReference type="OrthoDB" id="118105at2759"/>
<gene>
    <name evidence="2" type="ORF">J437_LFUL016294</name>
</gene>
<evidence type="ECO:0000256" key="1">
    <source>
        <dbReference type="SAM" id="MobiDB-lite"/>
    </source>
</evidence>
<reference evidence="2" key="1">
    <citation type="submission" date="2013-04" db="EMBL/GenBank/DDBJ databases">
        <authorList>
            <person name="Qu J."/>
            <person name="Murali S.C."/>
            <person name="Bandaranaike D."/>
            <person name="Bellair M."/>
            <person name="Blankenburg K."/>
            <person name="Chao H."/>
            <person name="Dinh H."/>
            <person name="Doddapaneni H."/>
            <person name="Downs B."/>
            <person name="Dugan-Rocha S."/>
            <person name="Elkadiri S."/>
            <person name="Gnanaolivu R.D."/>
            <person name="Hernandez B."/>
            <person name="Javaid M."/>
            <person name="Jayaseelan J.C."/>
            <person name="Lee S."/>
            <person name="Li M."/>
            <person name="Ming W."/>
            <person name="Munidasa M."/>
            <person name="Muniz J."/>
            <person name="Nguyen L."/>
            <person name="Ongeri F."/>
            <person name="Osuji N."/>
            <person name="Pu L.-L."/>
            <person name="Puazo M."/>
            <person name="Qu C."/>
            <person name="Quiroz J."/>
            <person name="Raj R."/>
            <person name="Weissenberger G."/>
            <person name="Xin Y."/>
            <person name="Zou X."/>
            <person name="Han Y."/>
            <person name="Richards S."/>
            <person name="Worley K."/>
            <person name="Muzny D."/>
            <person name="Gibbs R."/>
        </authorList>
    </citation>
    <scope>NUCLEOTIDE SEQUENCE</scope>
    <source>
        <strain evidence="2">Sampled in the wild</strain>
    </source>
</reference>
<sequence>MIGNFTSQKRAGRKRNAIPNAHSFQKPHKIMKIEGRKKVRIRNIQHPENQFKLHGRVKTATTYLYRHSNDMKCKTMLI</sequence>
<protein>
    <submittedName>
        <fullName evidence="2">Uncharacterized protein</fullName>
    </submittedName>
</protein>
<keyword evidence="3" id="KW-1185">Reference proteome</keyword>